<dbReference type="AlphaFoldDB" id="S8DQ28"/>
<keyword evidence="6" id="KW-0520">NAD</keyword>
<name>S8DQ28_9LAMI</name>
<evidence type="ECO:0000256" key="5">
    <source>
        <dbReference type="ARBA" id="ARBA00023136"/>
    </source>
</evidence>
<evidence type="ECO:0000313" key="9">
    <source>
        <dbReference type="Proteomes" id="UP000015453"/>
    </source>
</evidence>
<proteinExistence type="inferred from homology"/>
<dbReference type="EMBL" id="AUSU01004358">
    <property type="protein sequence ID" value="EPS65218.1"/>
    <property type="molecule type" value="Genomic_DNA"/>
</dbReference>
<keyword evidence="5 7" id="KW-0472">Membrane</keyword>
<evidence type="ECO:0000256" key="4">
    <source>
        <dbReference type="ARBA" id="ARBA00022989"/>
    </source>
</evidence>
<dbReference type="PANTHER" id="PTHR11432:SF3">
    <property type="entry name" value="NADH-UBIQUINONE OXIDOREDUCTASE CHAIN 1"/>
    <property type="match status" value="1"/>
</dbReference>
<keyword evidence="9" id="KW-1185">Reference proteome</keyword>
<feature type="transmembrane region" description="Helical" evidence="7">
    <location>
        <begin position="45"/>
        <end position="72"/>
    </location>
</feature>
<reference evidence="8 9" key="1">
    <citation type="journal article" date="2013" name="BMC Genomics">
        <title>The miniature genome of a carnivorous plant Genlisea aurea contains a low number of genes and short non-coding sequences.</title>
        <authorList>
            <person name="Leushkin E.V."/>
            <person name="Sutormin R.A."/>
            <person name="Nabieva E.R."/>
            <person name="Penin A.A."/>
            <person name="Kondrashov A.S."/>
            <person name="Logacheva M.D."/>
        </authorList>
    </citation>
    <scope>NUCLEOTIDE SEQUENCE [LARGE SCALE GENOMIC DNA]</scope>
</reference>
<feature type="non-terminal residue" evidence="8">
    <location>
        <position position="1"/>
    </location>
</feature>
<dbReference type="PANTHER" id="PTHR11432">
    <property type="entry name" value="NADH DEHYDROGENASE SUBUNIT 1"/>
    <property type="match status" value="1"/>
</dbReference>
<evidence type="ECO:0008006" key="10">
    <source>
        <dbReference type="Google" id="ProtNLM"/>
    </source>
</evidence>
<comment type="similarity">
    <text evidence="2 6">Belongs to the complex I subunit 1 family.</text>
</comment>
<evidence type="ECO:0000256" key="7">
    <source>
        <dbReference type="SAM" id="Phobius"/>
    </source>
</evidence>
<evidence type="ECO:0000256" key="1">
    <source>
        <dbReference type="ARBA" id="ARBA00004141"/>
    </source>
</evidence>
<gene>
    <name evidence="8" type="ORF">M569_09560</name>
</gene>
<sequence length="74" mass="8552">NCIKYPILFSIYIYIVLMEAGRIPIDIIEAESELIAGYSIEYSGFLYALFASAEYSIILFHCYLLSILYLGYYN</sequence>
<dbReference type="OrthoDB" id="531329at2759"/>
<dbReference type="Pfam" id="PF00146">
    <property type="entry name" value="NADHdh"/>
    <property type="match status" value="1"/>
</dbReference>
<keyword evidence="3 6" id="KW-0812">Transmembrane</keyword>
<keyword evidence="4 7" id="KW-1133">Transmembrane helix</keyword>
<accession>S8DQ28</accession>
<dbReference type="Proteomes" id="UP000015453">
    <property type="component" value="Unassembled WGS sequence"/>
</dbReference>
<comment type="caution">
    <text evidence="8">The sequence shown here is derived from an EMBL/GenBank/DDBJ whole genome shotgun (WGS) entry which is preliminary data.</text>
</comment>
<dbReference type="GO" id="GO:0009060">
    <property type="term" value="P:aerobic respiration"/>
    <property type="evidence" value="ECO:0007669"/>
    <property type="project" value="TreeGrafter"/>
</dbReference>
<comment type="subcellular location">
    <subcellularLocation>
        <location evidence="6">Cell membrane</location>
        <topology evidence="6">Multi-pass membrane protein</topology>
    </subcellularLocation>
    <subcellularLocation>
        <location evidence="1">Membrane</location>
        <topology evidence="1">Multi-pass membrane protein</topology>
    </subcellularLocation>
</comment>
<organism evidence="8 9">
    <name type="scientific">Genlisea aurea</name>
    <dbReference type="NCBI Taxonomy" id="192259"/>
    <lineage>
        <taxon>Eukaryota</taxon>
        <taxon>Viridiplantae</taxon>
        <taxon>Streptophyta</taxon>
        <taxon>Embryophyta</taxon>
        <taxon>Tracheophyta</taxon>
        <taxon>Spermatophyta</taxon>
        <taxon>Magnoliopsida</taxon>
        <taxon>eudicotyledons</taxon>
        <taxon>Gunneridae</taxon>
        <taxon>Pentapetalae</taxon>
        <taxon>asterids</taxon>
        <taxon>lamiids</taxon>
        <taxon>Lamiales</taxon>
        <taxon>Lentibulariaceae</taxon>
        <taxon>Genlisea</taxon>
    </lineage>
</organism>
<dbReference type="GO" id="GO:0005886">
    <property type="term" value="C:plasma membrane"/>
    <property type="evidence" value="ECO:0007669"/>
    <property type="project" value="UniProtKB-SubCell"/>
</dbReference>
<dbReference type="InterPro" id="IPR001694">
    <property type="entry name" value="NADH_UbQ_OxRdtase_su1/FPO"/>
</dbReference>
<feature type="transmembrane region" description="Helical" evidence="7">
    <location>
        <begin position="7"/>
        <end position="25"/>
    </location>
</feature>
<feature type="non-terminal residue" evidence="8">
    <location>
        <position position="74"/>
    </location>
</feature>
<evidence type="ECO:0000256" key="3">
    <source>
        <dbReference type="ARBA" id="ARBA00022692"/>
    </source>
</evidence>
<dbReference type="GO" id="GO:0003954">
    <property type="term" value="F:NADH dehydrogenase activity"/>
    <property type="evidence" value="ECO:0007669"/>
    <property type="project" value="TreeGrafter"/>
</dbReference>
<protein>
    <recommendedName>
        <fullName evidence="10">NADH-ubiquinone oxidoreductase chain 1</fullName>
    </recommendedName>
</protein>
<evidence type="ECO:0000313" key="8">
    <source>
        <dbReference type="EMBL" id="EPS65218.1"/>
    </source>
</evidence>
<evidence type="ECO:0000256" key="2">
    <source>
        <dbReference type="ARBA" id="ARBA00010535"/>
    </source>
</evidence>
<evidence type="ECO:0000256" key="6">
    <source>
        <dbReference type="RuleBase" id="RU000471"/>
    </source>
</evidence>